<evidence type="ECO:0000313" key="11">
    <source>
        <dbReference type="Proteomes" id="UP000317265"/>
    </source>
</evidence>
<keyword evidence="4 8" id="KW-0032">Aminotransferase</keyword>
<dbReference type="CDD" id="cd00609">
    <property type="entry name" value="AAT_like"/>
    <property type="match status" value="1"/>
</dbReference>
<proteinExistence type="inferred from homology"/>
<evidence type="ECO:0000256" key="2">
    <source>
        <dbReference type="ARBA" id="ARBA00007441"/>
    </source>
</evidence>
<dbReference type="Proteomes" id="UP000316080">
    <property type="component" value="Unassembled WGS sequence"/>
</dbReference>
<dbReference type="Gene3D" id="3.90.1150.10">
    <property type="entry name" value="Aspartate Aminotransferase, domain 1"/>
    <property type="match status" value="1"/>
</dbReference>
<dbReference type="InterPro" id="IPR015424">
    <property type="entry name" value="PyrdxlP-dep_Trfase"/>
</dbReference>
<dbReference type="InterPro" id="IPR015422">
    <property type="entry name" value="PyrdxlP-dep_Trfase_small"/>
</dbReference>
<dbReference type="PANTHER" id="PTHR46383">
    <property type="entry name" value="ASPARTATE AMINOTRANSFERASE"/>
    <property type="match status" value="1"/>
</dbReference>
<dbReference type="InterPro" id="IPR050596">
    <property type="entry name" value="AspAT/PAT-like"/>
</dbReference>
<name>A0A523BBI7_9CREN</name>
<evidence type="ECO:0000256" key="1">
    <source>
        <dbReference type="ARBA" id="ARBA00001933"/>
    </source>
</evidence>
<evidence type="ECO:0000313" key="8">
    <source>
        <dbReference type="EMBL" id="RZN57027.1"/>
    </source>
</evidence>
<sequence length="378" mass="43309">MEIPLSPISMIEIINKIEKEKGIRVIRFDIAEPMFTPPWDAIKGTVNALLKGYYRYSPSLGIIELRKAISNYLKETRNLDYSEDEILVTVGGKFAVFSFFLGLLKHGDYIVLLRPYWSSYKAIALMLGINTLEVWSKDPYHLDEESLKEIMSKRPKAIVINSPNNPTGGILDINDIKLLKDLVEDYNIYVLSDEIDWAYVYDDRKFISPASIENLKEKTIVIDGFSKVFCMSGWRVGFAAGPKELIDKMKIVQEHTVSSPTTFAQFGCLSAIEKYREYIPIIVRECDRKRKFIVEELNKINGIECPIPEGGFYVYPYIRLEKSTLELAHYLLLNGVAVIPGEFFGDNRNRLRLCYAISDEDISIGIERISKSIEKIKK</sequence>
<reference evidence="8 10" key="2">
    <citation type="journal article" date="2019" name="Nat. Microbiol.">
        <title>Wide diversity of methane and short-chain alkane metabolisms in uncultured archaea.</title>
        <authorList>
            <person name="Borrel G."/>
            <person name="Adam P.S."/>
            <person name="McKay L.J."/>
            <person name="Chen L.X."/>
            <person name="Sierra-Garcia I.N."/>
            <person name="Sieber C.M."/>
            <person name="Letourneur Q."/>
            <person name="Ghozlane A."/>
            <person name="Andersen G.L."/>
            <person name="Li W.J."/>
            <person name="Hallam S.J."/>
            <person name="Muyzer G."/>
            <person name="de Oliveira V.M."/>
            <person name="Inskeep W.P."/>
            <person name="Banfield J.F."/>
            <person name="Gribaldo S."/>
        </authorList>
    </citation>
    <scope>NUCLEOTIDE SEQUENCE [LARGE SCALE GENOMIC DNA]</scope>
    <source>
        <strain evidence="8">Verst-YHS</strain>
    </source>
</reference>
<comment type="subunit">
    <text evidence="3">Homodimer.</text>
</comment>
<dbReference type="InterPro" id="IPR004839">
    <property type="entry name" value="Aminotransferase_I/II_large"/>
</dbReference>
<organism evidence="9 11">
    <name type="scientific">Thermoproteota archaeon</name>
    <dbReference type="NCBI Taxonomy" id="2056631"/>
    <lineage>
        <taxon>Archaea</taxon>
        <taxon>Thermoproteota</taxon>
    </lineage>
</organism>
<evidence type="ECO:0000256" key="5">
    <source>
        <dbReference type="ARBA" id="ARBA00022679"/>
    </source>
</evidence>
<keyword evidence="5 8" id="KW-0808">Transferase</keyword>
<protein>
    <submittedName>
        <fullName evidence="8">Aminotransferase class I/II-fold pyridoxal phosphate-dependent enzyme</fullName>
    </submittedName>
</protein>
<dbReference type="PANTHER" id="PTHR46383:SF1">
    <property type="entry name" value="ASPARTATE AMINOTRANSFERASE"/>
    <property type="match status" value="1"/>
</dbReference>
<evidence type="ECO:0000313" key="10">
    <source>
        <dbReference type="Proteomes" id="UP000316080"/>
    </source>
</evidence>
<dbReference type="Gene3D" id="3.40.640.10">
    <property type="entry name" value="Type I PLP-dependent aspartate aminotransferase-like (Major domain)"/>
    <property type="match status" value="1"/>
</dbReference>
<comment type="cofactor">
    <cofactor evidence="1">
        <name>pyridoxal 5'-phosphate</name>
        <dbReference type="ChEBI" id="CHEBI:597326"/>
    </cofactor>
</comment>
<dbReference type="Pfam" id="PF00155">
    <property type="entry name" value="Aminotran_1_2"/>
    <property type="match status" value="1"/>
</dbReference>
<keyword evidence="6" id="KW-0663">Pyridoxal phosphate</keyword>
<reference evidence="9 11" key="1">
    <citation type="journal article" date="2019" name="Nat. Microbiol.">
        <title>Expanding anaerobic alkane metabolism in the domain of Archaea.</title>
        <authorList>
            <person name="Wang Y."/>
            <person name="Wegener G."/>
            <person name="Hou J."/>
            <person name="Wang F."/>
            <person name="Xiao X."/>
        </authorList>
    </citation>
    <scope>NUCLEOTIDE SEQUENCE [LARGE SCALE GENOMIC DNA]</scope>
    <source>
        <strain evidence="9">WYZ-LMO11</strain>
    </source>
</reference>
<evidence type="ECO:0000256" key="4">
    <source>
        <dbReference type="ARBA" id="ARBA00022576"/>
    </source>
</evidence>
<comment type="caution">
    <text evidence="9">The sequence shown here is derived from an EMBL/GenBank/DDBJ whole genome shotgun (WGS) entry which is preliminary data.</text>
</comment>
<evidence type="ECO:0000256" key="6">
    <source>
        <dbReference type="ARBA" id="ARBA00022898"/>
    </source>
</evidence>
<dbReference type="EMBL" id="RXIH01000013">
    <property type="protein sequence ID" value="RZN57027.1"/>
    <property type="molecule type" value="Genomic_DNA"/>
</dbReference>
<evidence type="ECO:0000313" key="9">
    <source>
        <dbReference type="EMBL" id="TDA38316.1"/>
    </source>
</evidence>
<dbReference type="GO" id="GO:0008483">
    <property type="term" value="F:transaminase activity"/>
    <property type="evidence" value="ECO:0007669"/>
    <property type="project" value="UniProtKB-KW"/>
</dbReference>
<feature type="domain" description="Aminotransferase class I/classII large" evidence="7">
    <location>
        <begin position="41"/>
        <end position="369"/>
    </location>
</feature>
<dbReference type="GO" id="GO:0006520">
    <property type="term" value="P:amino acid metabolic process"/>
    <property type="evidence" value="ECO:0007669"/>
    <property type="project" value="InterPro"/>
</dbReference>
<gene>
    <name evidence="9" type="ORF">DSO09_04720</name>
    <name evidence="8" type="ORF">EF809_01630</name>
</gene>
<dbReference type="EMBL" id="QNVI01000054">
    <property type="protein sequence ID" value="TDA38316.1"/>
    <property type="molecule type" value="Genomic_DNA"/>
</dbReference>
<dbReference type="GO" id="GO:0030170">
    <property type="term" value="F:pyridoxal phosphate binding"/>
    <property type="evidence" value="ECO:0007669"/>
    <property type="project" value="InterPro"/>
</dbReference>
<accession>A0A523BBI7</accession>
<dbReference type="InterPro" id="IPR015421">
    <property type="entry name" value="PyrdxlP-dep_Trfase_major"/>
</dbReference>
<evidence type="ECO:0000259" key="7">
    <source>
        <dbReference type="Pfam" id="PF00155"/>
    </source>
</evidence>
<comment type="similarity">
    <text evidence="2">Belongs to the class-I pyridoxal-phosphate-dependent aminotransferase family.</text>
</comment>
<dbReference type="AlphaFoldDB" id="A0A523BBI7"/>
<dbReference type="Proteomes" id="UP000317265">
    <property type="component" value="Unassembled WGS sequence"/>
</dbReference>
<evidence type="ECO:0000256" key="3">
    <source>
        <dbReference type="ARBA" id="ARBA00011738"/>
    </source>
</evidence>
<dbReference type="SUPFAM" id="SSF53383">
    <property type="entry name" value="PLP-dependent transferases"/>
    <property type="match status" value="1"/>
</dbReference>